<evidence type="ECO:0000313" key="2">
    <source>
        <dbReference type="Proteomes" id="UP000789366"/>
    </source>
</evidence>
<name>A0ACA9MZ53_9GLOM</name>
<accession>A0ACA9MZ53</accession>
<dbReference type="Proteomes" id="UP000789366">
    <property type="component" value="Unassembled WGS sequence"/>
</dbReference>
<feature type="non-terminal residue" evidence="1">
    <location>
        <position position="743"/>
    </location>
</feature>
<sequence length="743" mass="85429">MSITVSTIDTPLTPKTSNSISAPSSTPSTPVIDNTGSQDQDTEITSGKNAEKNVNKPSNIAGVNERAPLHEIDFNTPVRKTPARKASVRKAPVGKDCVTSKPRKKHPVKKQNLNDQSNMNKISDIHSAAEPLRKGLTNNAAIIVDESKASEPQTQNQISVKRFGRICSEIYMNRSEFIKKHPELHPRQLTILLAKTWKSMSKAEKRPYYKMVQEKEEKYKKEMQEYEDAVKLVKLNEEQDAPYDIDPFPQYPDFQSMLNAPLSFGPFESISEESFNGDDQKVNGSPSVLVKYEPLNEPSFDANDSAPSTPSLPQYFPSNPTHTYVDRVQQMPSIFQQPYKQFRAESQYTPPIKSEFTFVQNNNNLEVPNLAIRQHISEHMQQLVPQVNNNNLKVPNLAMQQQISDHMKHPVPRVNQDNNNLKVPNLPMQQQIPEHIRQPIPRVNKNINLEVTNPLVNQNNNHLNVPNLVMKQQIPEHMRQPVPLVNQNMVQRSHQIIKQSHQTPLIQNSRLPNNTPQNVVAQEMPQNNNYQQQPHHVMPNYSTIWQRHETIAQKMPSQQECLQTPSQRTLQQIQAPQQMRYSQQISTNPNMISLPQTPNISHAQISRQMNNGLSFQSLNQQQQVERQLRSMQQQMPYQTWRPMLMYSQDMSGKASQQTIMSYNTSGQIIPLPMPQQIPQNMQQRLWQTIPNQMNNQFSSYESTQQFQQQNRSMLYSPLNNQQLMSNQINNSMRPQIQPNPQMK</sequence>
<protein>
    <submittedName>
        <fullName evidence="1">11518_t:CDS:1</fullName>
    </submittedName>
</protein>
<comment type="caution">
    <text evidence="1">The sequence shown here is derived from an EMBL/GenBank/DDBJ whole genome shotgun (WGS) entry which is preliminary data.</text>
</comment>
<keyword evidence="2" id="KW-1185">Reference proteome</keyword>
<evidence type="ECO:0000313" key="1">
    <source>
        <dbReference type="EMBL" id="CAG8617886.1"/>
    </source>
</evidence>
<reference evidence="1" key="1">
    <citation type="submission" date="2021-06" db="EMBL/GenBank/DDBJ databases">
        <authorList>
            <person name="Kallberg Y."/>
            <person name="Tangrot J."/>
            <person name="Rosling A."/>
        </authorList>
    </citation>
    <scope>NUCLEOTIDE SEQUENCE</scope>
    <source>
        <strain evidence="1">28 12/20/2015</strain>
    </source>
</reference>
<proteinExistence type="predicted"/>
<dbReference type="EMBL" id="CAJVPW010010664">
    <property type="protein sequence ID" value="CAG8617886.1"/>
    <property type="molecule type" value="Genomic_DNA"/>
</dbReference>
<organism evidence="1 2">
    <name type="scientific">Cetraspora pellucida</name>
    <dbReference type="NCBI Taxonomy" id="1433469"/>
    <lineage>
        <taxon>Eukaryota</taxon>
        <taxon>Fungi</taxon>
        <taxon>Fungi incertae sedis</taxon>
        <taxon>Mucoromycota</taxon>
        <taxon>Glomeromycotina</taxon>
        <taxon>Glomeromycetes</taxon>
        <taxon>Diversisporales</taxon>
        <taxon>Gigasporaceae</taxon>
        <taxon>Cetraspora</taxon>
    </lineage>
</organism>
<gene>
    <name evidence="1" type="ORF">SPELUC_LOCUS7753</name>
</gene>